<feature type="non-terminal residue" evidence="1">
    <location>
        <position position="190"/>
    </location>
</feature>
<dbReference type="PANTHER" id="PTHR33067">
    <property type="entry name" value="RNA-DIRECTED DNA POLYMERASE-RELATED"/>
    <property type="match status" value="1"/>
</dbReference>
<protein>
    <submittedName>
        <fullName evidence="1">PREDICTED: LOW QUALITY PROTEIN</fullName>
    </submittedName>
</protein>
<evidence type="ECO:0000313" key="1">
    <source>
        <dbReference type="EMBL" id="VVA38451.1"/>
    </source>
</evidence>
<reference evidence="2" key="1">
    <citation type="journal article" date="2020" name="Plant J.">
        <title>Transposons played a major role in the diversification between the closely related almond and peach genomes: results from the almond genome sequence.</title>
        <authorList>
            <person name="Alioto T."/>
            <person name="Alexiou K.G."/>
            <person name="Bardil A."/>
            <person name="Barteri F."/>
            <person name="Castanera R."/>
            <person name="Cruz F."/>
            <person name="Dhingra A."/>
            <person name="Duval H."/>
            <person name="Fernandez I Marti A."/>
            <person name="Frias L."/>
            <person name="Galan B."/>
            <person name="Garcia J.L."/>
            <person name="Howad W."/>
            <person name="Gomez-Garrido J."/>
            <person name="Gut M."/>
            <person name="Julca I."/>
            <person name="Morata J."/>
            <person name="Puigdomenech P."/>
            <person name="Ribeca P."/>
            <person name="Rubio Cabetas M.J."/>
            <person name="Vlasova A."/>
            <person name="Wirthensohn M."/>
            <person name="Garcia-Mas J."/>
            <person name="Gabaldon T."/>
            <person name="Casacuberta J.M."/>
            <person name="Arus P."/>
        </authorList>
    </citation>
    <scope>NUCLEOTIDE SEQUENCE [LARGE SCALE GENOMIC DNA]</scope>
    <source>
        <strain evidence="2">cv. Texas</strain>
    </source>
</reference>
<feature type="non-terminal residue" evidence="1">
    <location>
        <position position="1"/>
    </location>
</feature>
<proteinExistence type="predicted"/>
<evidence type="ECO:0000313" key="2">
    <source>
        <dbReference type="Proteomes" id="UP000327085"/>
    </source>
</evidence>
<sequence length="190" mass="21547">LETVPKQVPERVHEAPIPYPERLKPKAKDQQLKDFMQTLSKVQINIPLLDAIKKIPSYAKFLKEVCSSKKKLSDLDKRLGQGDLKPTSIILQLADRSITYPRGVIEDLIIKVDNLYLPADFVVLDMDEDLQTPIILGRPFMATARTLIDVEAGTLTLRVQDQSVVFNLFEAAKRPAEQQDCMRIDMVDSM</sequence>
<dbReference type="EMBL" id="CABIKO010000643">
    <property type="protein sequence ID" value="VVA38451.1"/>
    <property type="molecule type" value="Genomic_DNA"/>
</dbReference>
<dbReference type="OMA" id="KDEQYKR"/>
<accession>A0A5E4GFR8</accession>
<dbReference type="Gene3D" id="2.40.70.10">
    <property type="entry name" value="Acid Proteases"/>
    <property type="match status" value="1"/>
</dbReference>
<dbReference type="AlphaFoldDB" id="A0A5E4GFR8"/>
<dbReference type="PANTHER" id="PTHR33067:SF9">
    <property type="entry name" value="RNA-DIRECTED DNA POLYMERASE"/>
    <property type="match status" value="1"/>
</dbReference>
<gene>
    <name evidence="1" type="ORF">ALMOND_2B019455</name>
</gene>
<dbReference type="Gramene" id="VVA38451">
    <property type="protein sequence ID" value="VVA38451"/>
    <property type="gene ID" value="Prudul26B019455"/>
</dbReference>
<dbReference type="CDD" id="cd00303">
    <property type="entry name" value="retropepsin_like"/>
    <property type="match status" value="1"/>
</dbReference>
<dbReference type="Proteomes" id="UP000327085">
    <property type="component" value="Chromosome 1"/>
</dbReference>
<dbReference type="InParanoid" id="A0A5E4GFR8"/>
<organism evidence="1 2">
    <name type="scientific">Prunus dulcis</name>
    <name type="common">Almond</name>
    <name type="synonym">Amygdalus dulcis</name>
    <dbReference type="NCBI Taxonomy" id="3755"/>
    <lineage>
        <taxon>Eukaryota</taxon>
        <taxon>Viridiplantae</taxon>
        <taxon>Streptophyta</taxon>
        <taxon>Embryophyta</taxon>
        <taxon>Tracheophyta</taxon>
        <taxon>Spermatophyta</taxon>
        <taxon>Magnoliopsida</taxon>
        <taxon>eudicotyledons</taxon>
        <taxon>Gunneridae</taxon>
        <taxon>Pentapetalae</taxon>
        <taxon>rosids</taxon>
        <taxon>fabids</taxon>
        <taxon>Rosales</taxon>
        <taxon>Rosaceae</taxon>
        <taxon>Amygdaloideae</taxon>
        <taxon>Amygdaleae</taxon>
        <taxon>Prunus</taxon>
    </lineage>
</organism>
<name>A0A5E4GFR8_PRUDU</name>
<dbReference type="InterPro" id="IPR021109">
    <property type="entry name" value="Peptidase_aspartic_dom_sf"/>
</dbReference>